<evidence type="ECO:0000256" key="4">
    <source>
        <dbReference type="ARBA" id="ARBA00022797"/>
    </source>
</evidence>
<comment type="similarity">
    <text evidence="9">Belongs to the bacterial ring-hydroxylating dioxygenase ferredoxin component family.</text>
</comment>
<evidence type="ECO:0000256" key="1">
    <source>
        <dbReference type="ARBA" id="ARBA00022448"/>
    </source>
</evidence>
<dbReference type="EMBL" id="AF379638">
    <property type="protein sequence ID" value="AAL76201.1"/>
    <property type="molecule type" value="Genomic_DNA"/>
</dbReference>
<evidence type="ECO:0000259" key="10">
    <source>
        <dbReference type="PROSITE" id="PS51296"/>
    </source>
</evidence>
<feature type="domain" description="Rieske" evidence="10">
    <location>
        <begin position="34"/>
        <end position="129"/>
    </location>
</feature>
<dbReference type="SUPFAM" id="SSF50022">
    <property type="entry name" value="ISP domain"/>
    <property type="match status" value="1"/>
</dbReference>
<gene>
    <name evidence="11" type="primary">nbzAb</name>
</gene>
<keyword evidence="5" id="KW-0249">Electron transport</keyword>
<dbReference type="BioCyc" id="MetaCyc:MONOMER-5182"/>
<dbReference type="AlphaFoldDB" id="Q8RTL5"/>
<evidence type="ECO:0000256" key="5">
    <source>
        <dbReference type="ARBA" id="ARBA00022982"/>
    </source>
</evidence>
<accession>Q8RTL5</accession>
<name>Q8RTL5_9BURK</name>
<dbReference type="InterPro" id="IPR036922">
    <property type="entry name" value="Rieske_2Fe-2S_sf"/>
</dbReference>
<dbReference type="PANTHER" id="PTHR21496">
    <property type="entry name" value="FERREDOXIN-RELATED"/>
    <property type="match status" value="1"/>
</dbReference>
<evidence type="ECO:0000256" key="3">
    <source>
        <dbReference type="ARBA" id="ARBA00022723"/>
    </source>
</evidence>
<evidence type="ECO:0000256" key="8">
    <source>
        <dbReference type="ARBA" id="ARBA00034078"/>
    </source>
</evidence>
<dbReference type="KEGG" id="ag:AAL76201"/>
<evidence type="ECO:0000313" key="11">
    <source>
        <dbReference type="EMBL" id="AAL76201.1"/>
    </source>
</evidence>
<dbReference type="GO" id="GO:0051537">
    <property type="term" value="F:2 iron, 2 sulfur cluster binding"/>
    <property type="evidence" value="ECO:0007669"/>
    <property type="project" value="UniProtKB-KW"/>
</dbReference>
<evidence type="ECO:0000256" key="9">
    <source>
        <dbReference type="ARBA" id="ARBA00038001"/>
    </source>
</evidence>
<keyword evidence="3" id="KW-0479">Metal-binding</keyword>
<dbReference type="CDD" id="cd03528">
    <property type="entry name" value="Rieske_RO_ferredoxin"/>
    <property type="match status" value="1"/>
</dbReference>
<protein>
    <submittedName>
        <fullName evidence="11">Ferredoxin NBDF</fullName>
    </submittedName>
</protein>
<keyword evidence="6" id="KW-0408">Iron</keyword>
<reference evidence="11" key="1">
    <citation type="journal article" date="2002" name="Appl. Environ. Microbiol.">
        <title>Molecular characterization and substrate specificity of nitrobenzene dioxygenase from Comamonas sp. strain JS765.</title>
        <authorList>
            <person name="Lessner D.J."/>
            <person name="Johnson G.R."/>
            <person name="Parales R.E."/>
            <person name="Spain J.C."/>
            <person name="Gibson D.T."/>
        </authorList>
    </citation>
    <scope>NUCLEOTIDE SEQUENCE</scope>
    <source>
        <strain evidence="11">JS765</strain>
    </source>
</reference>
<dbReference type="Gene3D" id="2.102.10.10">
    <property type="entry name" value="Rieske [2Fe-2S] iron-sulphur domain"/>
    <property type="match status" value="1"/>
</dbReference>
<dbReference type="InterPro" id="IPR017941">
    <property type="entry name" value="Rieske_2Fe-2S"/>
</dbReference>
<dbReference type="SMR" id="Q8RTL5"/>
<organism evidence="11">
    <name type="scientific">Comamonas sp. JS765</name>
    <dbReference type="NCBI Taxonomy" id="58226"/>
    <lineage>
        <taxon>Bacteria</taxon>
        <taxon>Pseudomonadati</taxon>
        <taxon>Pseudomonadota</taxon>
        <taxon>Betaproteobacteria</taxon>
        <taxon>Burkholderiales</taxon>
        <taxon>Comamonadaceae</taxon>
        <taxon>Comamonas</taxon>
    </lineage>
</organism>
<dbReference type="FunFam" id="2.102.10.10:FF:000015">
    <property type="entry name" value="Naphthalene 1,2-dioxygenase ferredoxin component"/>
    <property type="match status" value="1"/>
</dbReference>
<evidence type="ECO:0000256" key="6">
    <source>
        <dbReference type="ARBA" id="ARBA00023004"/>
    </source>
</evidence>
<dbReference type="GO" id="GO:0046872">
    <property type="term" value="F:metal ion binding"/>
    <property type="evidence" value="ECO:0007669"/>
    <property type="project" value="UniProtKB-KW"/>
</dbReference>
<keyword evidence="2" id="KW-0001">2Fe-2S</keyword>
<dbReference type="PANTHER" id="PTHR21496:SF0">
    <property type="entry name" value="RIESKE DOMAIN-CONTAINING PROTEIN"/>
    <property type="match status" value="1"/>
</dbReference>
<evidence type="ECO:0000256" key="2">
    <source>
        <dbReference type="ARBA" id="ARBA00022714"/>
    </source>
</evidence>
<dbReference type="Pfam" id="PF00355">
    <property type="entry name" value="Rieske"/>
    <property type="match status" value="1"/>
</dbReference>
<keyword evidence="4" id="KW-0058">Aromatic hydrocarbons catabolism</keyword>
<keyword evidence="7" id="KW-0411">Iron-sulfur</keyword>
<dbReference type="PROSITE" id="PS51296">
    <property type="entry name" value="RIESKE"/>
    <property type="match status" value="1"/>
</dbReference>
<keyword evidence="1" id="KW-0813">Transport</keyword>
<proteinExistence type="inferred from homology"/>
<dbReference type="BRENDA" id="1.14.12.23">
    <property type="organism ID" value="1588"/>
</dbReference>
<evidence type="ECO:0000256" key="7">
    <source>
        <dbReference type="ARBA" id="ARBA00023014"/>
    </source>
</evidence>
<comment type="cofactor">
    <cofactor evidence="8">
        <name>[2Fe-2S] cluster</name>
        <dbReference type="ChEBI" id="CHEBI:190135"/>
    </cofactor>
</comment>
<sequence>MSSLSRTVRVRQRDDPQLPHLPHLRLQNMSENWIDAIARDAVPEGDVVGVIVAGKDIAFYEVEGEVFATDNLCTHGAARLSDGFLEGREIECPLHQGRFDVCTGKALCTPLTQDIKTYPVKIENMRVMLKLD</sequence>